<comment type="caution">
    <text evidence="1">The sequence shown here is derived from an EMBL/GenBank/DDBJ whole genome shotgun (WGS) entry which is preliminary data.</text>
</comment>
<dbReference type="AlphaFoldDB" id="A0A9N7UB27"/>
<organism evidence="1 2">
    <name type="scientific">Pleuronectes platessa</name>
    <name type="common">European plaice</name>
    <dbReference type="NCBI Taxonomy" id="8262"/>
    <lineage>
        <taxon>Eukaryota</taxon>
        <taxon>Metazoa</taxon>
        <taxon>Chordata</taxon>
        <taxon>Craniata</taxon>
        <taxon>Vertebrata</taxon>
        <taxon>Euteleostomi</taxon>
        <taxon>Actinopterygii</taxon>
        <taxon>Neopterygii</taxon>
        <taxon>Teleostei</taxon>
        <taxon>Neoteleostei</taxon>
        <taxon>Acanthomorphata</taxon>
        <taxon>Carangaria</taxon>
        <taxon>Pleuronectiformes</taxon>
        <taxon>Pleuronectoidei</taxon>
        <taxon>Pleuronectidae</taxon>
        <taxon>Pleuronectes</taxon>
    </lineage>
</organism>
<evidence type="ECO:0000313" key="1">
    <source>
        <dbReference type="EMBL" id="CAB1427242.1"/>
    </source>
</evidence>
<evidence type="ECO:0000313" key="2">
    <source>
        <dbReference type="Proteomes" id="UP001153269"/>
    </source>
</evidence>
<name>A0A9N7UB27_PLEPL</name>
<proteinExistence type="predicted"/>
<protein>
    <submittedName>
        <fullName evidence="1">Uncharacterized protein</fullName>
    </submittedName>
</protein>
<sequence>MKLSHCCFLQHFPSSDDTVVRSCHRLSEHHVTSLQPRTEGSFVSHPLTTDLPLEELLLLHHNLPPPPCCACIVCSARRSSACVNPDGCKLNNTWLLRGRAAARRSRTFLLDPCDSATRTEMWILVELVPGPGVYLSDVEPGCVTPPNRTRLKLHQLKTPNQCDQGSCDQQGPLICGNPDPTTAVHPSP</sequence>
<dbReference type="EMBL" id="CADEAL010000955">
    <property type="protein sequence ID" value="CAB1427242.1"/>
    <property type="molecule type" value="Genomic_DNA"/>
</dbReference>
<accession>A0A9N7UB27</accession>
<reference evidence="1" key="1">
    <citation type="submission" date="2020-03" db="EMBL/GenBank/DDBJ databases">
        <authorList>
            <person name="Weist P."/>
        </authorList>
    </citation>
    <scope>NUCLEOTIDE SEQUENCE</scope>
</reference>
<gene>
    <name evidence="1" type="ORF">PLEPLA_LOCUS15180</name>
</gene>
<dbReference type="Proteomes" id="UP001153269">
    <property type="component" value="Unassembled WGS sequence"/>
</dbReference>
<keyword evidence="2" id="KW-1185">Reference proteome</keyword>